<gene>
    <name evidence="4" type="ORF">VC83_05057</name>
</gene>
<dbReference type="VEuPathDB" id="FungiDB:GMDG_01633"/>
<feature type="compositionally biased region" description="Basic and acidic residues" evidence="3">
    <location>
        <begin position="85"/>
        <end position="94"/>
    </location>
</feature>
<evidence type="ECO:0000256" key="1">
    <source>
        <dbReference type="ARBA" id="ARBA00004496"/>
    </source>
</evidence>
<feature type="compositionally biased region" description="Acidic residues" evidence="3">
    <location>
        <begin position="158"/>
        <end position="167"/>
    </location>
</feature>
<sequence length="439" mass="47189">MNLNRKYAALPDLDSAPDIYETTPSLTDDNSTAPDGAARSGSASSHYTDFDSPPGTPSHSPQISRARLHPDTARSRFEPSLVDAKGVDFSDRISGKKKSYRASSRRVRVLADGTREMGDLSDEEDGEGLERKMARLRREVEEVRIEAEQRRRGREGNGEEEGGEVENEAVGLSRLLEELARPVAGQEGSASRLSKALSKPLPPAEAAASTPQPAEAQPSDAAGPATYTVTYAPSYDPTHTLARITTFDTRLASLESALGLPPAGSTALHPVLPALTTLSQKLSVIGSATPSSIDALSRRVRALTAETEKMTAVKEAARAATPGGAADGEKDEDDEQAAKINALFGTLATIEGLAPLLPGLLERMRSLRKVHADAAGAHSEMVEALMRQEEMGREIEKWRVGLERVEEAVREGERVGGENVKTVEGWVRELEKRVKELDG</sequence>
<feature type="region of interest" description="Disordered" evidence="3">
    <location>
        <begin position="1"/>
        <end position="105"/>
    </location>
</feature>
<evidence type="ECO:0000256" key="3">
    <source>
        <dbReference type="SAM" id="MobiDB-lite"/>
    </source>
</evidence>
<proteinExistence type="predicted"/>
<feature type="region of interest" description="Disordered" evidence="3">
    <location>
        <begin position="314"/>
        <end position="334"/>
    </location>
</feature>
<dbReference type="Pfam" id="PF04912">
    <property type="entry name" value="Dynamitin"/>
    <property type="match status" value="1"/>
</dbReference>
<feature type="compositionally biased region" description="Polar residues" evidence="3">
    <location>
        <begin position="22"/>
        <end position="33"/>
    </location>
</feature>
<feature type="compositionally biased region" description="Basic residues" evidence="3">
    <location>
        <begin position="95"/>
        <end position="105"/>
    </location>
</feature>
<feature type="compositionally biased region" description="Basic and acidic residues" evidence="3">
    <location>
        <begin position="68"/>
        <end position="77"/>
    </location>
</feature>
<feature type="region of interest" description="Disordered" evidence="3">
    <location>
        <begin position="143"/>
        <end position="226"/>
    </location>
</feature>
<protein>
    <recommendedName>
        <fullName evidence="5">Dynactin subunit 2</fullName>
    </recommendedName>
</protein>
<dbReference type="OrthoDB" id="4977at2759"/>
<dbReference type="EMBL" id="KV441396">
    <property type="protein sequence ID" value="OAF58475.1"/>
    <property type="molecule type" value="Genomic_DNA"/>
</dbReference>
<dbReference type="PANTHER" id="PTHR15346">
    <property type="entry name" value="DYNACTIN SUBUNIT"/>
    <property type="match status" value="1"/>
</dbReference>
<dbReference type="GO" id="GO:0005869">
    <property type="term" value="C:dynactin complex"/>
    <property type="evidence" value="ECO:0007669"/>
    <property type="project" value="InterPro"/>
</dbReference>
<evidence type="ECO:0000313" key="4">
    <source>
        <dbReference type="EMBL" id="OAF58475.1"/>
    </source>
</evidence>
<dbReference type="eggNOG" id="KOG3958">
    <property type="taxonomic scope" value="Eukaryota"/>
</dbReference>
<dbReference type="Proteomes" id="UP000077154">
    <property type="component" value="Unassembled WGS sequence"/>
</dbReference>
<dbReference type="InterPro" id="IPR028133">
    <property type="entry name" value="Dynamitin"/>
</dbReference>
<evidence type="ECO:0008006" key="5">
    <source>
        <dbReference type="Google" id="ProtNLM"/>
    </source>
</evidence>
<dbReference type="RefSeq" id="XP_024323760.1">
    <property type="nucleotide sequence ID" value="XM_024468682.1"/>
</dbReference>
<dbReference type="GO" id="GO:0007017">
    <property type="term" value="P:microtubule-based process"/>
    <property type="evidence" value="ECO:0007669"/>
    <property type="project" value="InterPro"/>
</dbReference>
<comment type="subcellular location">
    <subcellularLocation>
        <location evidence="1">Cytoplasm</location>
    </subcellularLocation>
</comment>
<dbReference type="GO" id="GO:0005737">
    <property type="term" value="C:cytoplasm"/>
    <property type="evidence" value="ECO:0007669"/>
    <property type="project" value="UniProtKB-SubCell"/>
</dbReference>
<reference evidence="4" key="1">
    <citation type="submission" date="2016-03" db="EMBL/GenBank/DDBJ databases">
        <title>Updated assembly of Pseudogymnoascus destructans, the fungus causing white-nose syndrome of bats.</title>
        <authorList>
            <person name="Palmer J.M."/>
            <person name="Drees K.P."/>
            <person name="Foster J.T."/>
            <person name="Lindner D.L."/>
        </authorList>
    </citation>
    <scope>NUCLEOTIDE SEQUENCE [LARGE SCALE GENOMIC DNA]</scope>
    <source>
        <strain evidence="4">20631-21</strain>
    </source>
</reference>
<keyword evidence="2" id="KW-0963">Cytoplasm</keyword>
<organism evidence="4">
    <name type="scientific">Pseudogymnoascus destructans</name>
    <dbReference type="NCBI Taxonomy" id="655981"/>
    <lineage>
        <taxon>Eukaryota</taxon>
        <taxon>Fungi</taxon>
        <taxon>Dikarya</taxon>
        <taxon>Ascomycota</taxon>
        <taxon>Pezizomycotina</taxon>
        <taxon>Leotiomycetes</taxon>
        <taxon>Thelebolales</taxon>
        <taxon>Thelebolaceae</taxon>
        <taxon>Pseudogymnoascus</taxon>
    </lineage>
</organism>
<dbReference type="AlphaFoldDB" id="A0A177A8H7"/>
<dbReference type="GeneID" id="36288124"/>
<accession>A0A177A8H7</accession>
<name>A0A177A8H7_9PEZI</name>
<feature type="compositionally biased region" description="Basic and acidic residues" evidence="3">
    <location>
        <begin position="143"/>
        <end position="157"/>
    </location>
</feature>
<evidence type="ECO:0000256" key="2">
    <source>
        <dbReference type="ARBA" id="ARBA00022490"/>
    </source>
</evidence>